<dbReference type="PANTHER" id="PTHR43434:SF20">
    <property type="entry name" value="5'-NUCLEOTIDASE"/>
    <property type="match status" value="1"/>
</dbReference>
<dbReference type="AlphaFoldDB" id="A0A9D3AJ34"/>
<dbReference type="RefSeq" id="WP_270644327.1">
    <property type="nucleotide sequence ID" value="NZ_DYXE01000050.1"/>
</dbReference>
<dbReference type="GO" id="GO:0004713">
    <property type="term" value="F:protein tyrosine kinase activity"/>
    <property type="evidence" value="ECO:0007669"/>
    <property type="project" value="TreeGrafter"/>
</dbReference>
<dbReference type="Gene3D" id="3.40.50.1000">
    <property type="entry name" value="HAD superfamily/HAD-like"/>
    <property type="match status" value="1"/>
</dbReference>
<dbReference type="InterPro" id="IPR023198">
    <property type="entry name" value="PGP-like_dom2"/>
</dbReference>
<reference evidence="1" key="1">
    <citation type="journal article" date="2021" name="PeerJ">
        <title>Extensive microbial diversity within the chicken gut microbiome revealed by metagenomics and culture.</title>
        <authorList>
            <person name="Gilroy R."/>
            <person name="Ravi A."/>
            <person name="Getino M."/>
            <person name="Pursley I."/>
            <person name="Horton D.L."/>
            <person name="Alikhan N.F."/>
            <person name="Baker D."/>
            <person name="Gharbi K."/>
            <person name="Hall N."/>
            <person name="Watson M."/>
            <person name="Adriaenssens E.M."/>
            <person name="Foster-Nyarko E."/>
            <person name="Jarju S."/>
            <person name="Secka A."/>
            <person name="Antonio M."/>
            <person name="Oren A."/>
            <person name="Chaudhuri R.R."/>
            <person name="La Ragione R."/>
            <person name="Hildebrand F."/>
            <person name="Pallen M.J."/>
        </authorList>
    </citation>
    <scope>NUCLEOTIDE SEQUENCE</scope>
    <source>
        <strain evidence="1">USAMLcec4-12693</strain>
    </source>
</reference>
<dbReference type="InterPro" id="IPR050155">
    <property type="entry name" value="HAD-like_hydrolase_sf"/>
</dbReference>
<name>A0A9D3AJ34_9FIRM</name>
<protein>
    <submittedName>
        <fullName evidence="1">HAD family hydrolase</fullName>
    </submittedName>
</protein>
<sequence length="213" mass="24274">MYQFYFFDLDGTITDSSLGITNSVRYALAKYGIEEPDRKKLYRFIGPPLAESFREFYGFPEEQCQEAIRYYREYYRDKGIYENQVYDGLEEVLKKLKEVGKQLVVATSKPEVFAREIIRYFHLDSYFSYVAGMELDGGRGTKAEVIEYAIRSCGAEDRREVLMIGDRKHDVIGARQAGIDCVGVLYGFGSEEELKEAGAAGIAASVEDILKYA</sequence>
<comment type="caution">
    <text evidence="1">The sequence shown here is derived from an EMBL/GenBank/DDBJ whole genome shotgun (WGS) entry which is preliminary data.</text>
</comment>
<dbReference type="FunFam" id="3.40.50.1000:FF:000022">
    <property type="entry name" value="Phosphoglycolate phosphatase"/>
    <property type="match status" value="1"/>
</dbReference>
<reference evidence="1" key="2">
    <citation type="submission" date="2021-09" db="EMBL/GenBank/DDBJ databases">
        <authorList>
            <person name="Gilroy R."/>
        </authorList>
    </citation>
    <scope>NUCLEOTIDE SEQUENCE</scope>
    <source>
        <strain evidence="1">USAMLcec4-12693</strain>
    </source>
</reference>
<evidence type="ECO:0000313" key="1">
    <source>
        <dbReference type="EMBL" id="HJH49682.1"/>
    </source>
</evidence>
<dbReference type="CDD" id="cd04302">
    <property type="entry name" value="HAD_5NT"/>
    <property type="match status" value="1"/>
</dbReference>
<keyword evidence="1" id="KW-0378">Hydrolase</keyword>
<dbReference type="PANTHER" id="PTHR43434">
    <property type="entry name" value="PHOSPHOGLYCOLATE PHOSPHATASE"/>
    <property type="match status" value="1"/>
</dbReference>
<dbReference type="InterPro" id="IPR006439">
    <property type="entry name" value="HAD-SF_hydro_IA"/>
</dbReference>
<dbReference type="NCBIfam" id="TIGR01549">
    <property type="entry name" value="HAD-SF-IA-v1"/>
    <property type="match status" value="1"/>
</dbReference>
<dbReference type="GO" id="GO:0005829">
    <property type="term" value="C:cytosol"/>
    <property type="evidence" value="ECO:0007669"/>
    <property type="project" value="TreeGrafter"/>
</dbReference>
<dbReference type="InterPro" id="IPR036412">
    <property type="entry name" value="HAD-like_sf"/>
</dbReference>
<dbReference type="Pfam" id="PF13419">
    <property type="entry name" value="HAD_2"/>
    <property type="match status" value="1"/>
</dbReference>
<accession>A0A9D3AJ34</accession>
<dbReference type="Proteomes" id="UP000813420">
    <property type="component" value="Unassembled WGS sequence"/>
</dbReference>
<dbReference type="InterPro" id="IPR023214">
    <property type="entry name" value="HAD_sf"/>
</dbReference>
<gene>
    <name evidence="1" type="ORF">K8V39_05395</name>
</gene>
<dbReference type="InterPro" id="IPR041492">
    <property type="entry name" value="HAD_2"/>
</dbReference>
<dbReference type="SUPFAM" id="SSF56784">
    <property type="entry name" value="HAD-like"/>
    <property type="match status" value="1"/>
</dbReference>
<proteinExistence type="predicted"/>
<dbReference type="GO" id="GO:0016787">
    <property type="term" value="F:hydrolase activity"/>
    <property type="evidence" value="ECO:0007669"/>
    <property type="project" value="UniProtKB-KW"/>
</dbReference>
<dbReference type="EMBL" id="DYXE01000050">
    <property type="protein sequence ID" value="HJH49682.1"/>
    <property type="molecule type" value="Genomic_DNA"/>
</dbReference>
<dbReference type="Gene3D" id="1.10.150.240">
    <property type="entry name" value="Putative phosphatase, domain 2"/>
    <property type="match status" value="1"/>
</dbReference>
<organism evidence="1 2">
    <name type="scientific">Merdimonas faecis</name>
    <dbReference type="NCBI Taxonomy" id="1653435"/>
    <lineage>
        <taxon>Bacteria</taxon>
        <taxon>Bacillati</taxon>
        <taxon>Bacillota</taxon>
        <taxon>Clostridia</taxon>
        <taxon>Lachnospirales</taxon>
        <taxon>Lachnospiraceae</taxon>
        <taxon>Merdimonas</taxon>
    </lineage>
</organism>
<evidence type="ECO:0000313" key="2">
    <source>
        <dbReference type="Proteomes" id="UP000813420"/>
    </source>
</evidence>